<evidence type="ECO:0000256" key="1">
    <source>
        <dbReference type="SAM" id="MobiDB-lite"/>
    </source>
</evidence>
<proteinExistence type="predicted"/>
<feature type="chain" id="PRO_5043540880" evidence="2">
    <location>
        <begin position="25"/>
        <end position="88"/>
    </location>
</feature>
<evidence type="ECO:0000313" key="4">
    <source>
        <dbReference type="Proteomes" id="UP000825729"/>
    </source>
</evidence>
<feature type="signal peptide" evidence="2">
    <location>
        <begin position="1"/>
        <end position="24"/>
    </location>
</feature>
<dbReference type="EMBL" id="JAINDJ010000002">
    <property type="protein sequence ID" value="KAG9458524.1"/>
    <property type="molecule type" value="Genomic_DNA"/>
</dbReference>
<sequence length="88" mass="9868">MEHRQLLALLIIFMGFSHLVSVRAVPASRSFVLLGNRDPLGEILDQMSTEEAMLLEEDFVRGRMDIESTDYPGSGANNRHDPKTPGRN</sequence>
<name>A0AAV7FD46_ARIFI</name>
<reference evidence="3 4" key="1">
    <citation type="submission" date="2021-07" db="EMBL/GenBank/DDBJ databases">
        <title>The Aristolochia fimbriata genome: insights into angiosperm evolution, floral development and chemical biosynthesis.</title>
        <authorList>
            <person name="Jiao Y."/>
        </authorList>
    </citation>
    <scope>NUCLEOTIDE SEQUENCE [LARGE SCALE GENOMIC DNA]</scope>
    <source>
        <strain evidence="3">IBCAS-2021</strain>
        <tissue evidence="3">Leaf</tissue>
    </source>
</reference>
<keyword evidence="4" id="KW-1185">Reference proteome</keyword>
<gene>
    <name evidence="3" type="ORF">H6P81_003032</name>
</gene>
<protein>
    <submittedName>
        <fullName evidence="3">Uncharacterized protein</fullName>
    </submittedName>
</protein>
<accession>A0AAV7FD46</accession>
<evidence type="ECO:0000256" key="2">
    <source>
        <dbReference type="SAM" id="SignalP"/>
    </source>
</evidence>
<dbReference type="AlphaFoldDB" id="A0AAV7FD46"/>
<organism evidence="3 4">
    <name type="scientific">Aristolochia fimbriata</name>
    <name type="common">White veined hardy Dutchman's pipe vine</name>
    <dbReference type="NCBI Taxonomy" id="158543"/>
    <lineage>
        <taxon>Eukaryota</taxon>
        <taxon>Viridiplantae</taxon>
        <taxon>Streptophyta</taxon>
        <taxon>Embryophyta</taxon>
        <taxon>Tracheophyta</taxon>
        <taxon>Spermatophyta</taxon>
        <taxon>Magnoliopsida</taxon>
        <taxon>Magnoliidae</taxon>
        <taxon>Piperales</taxon>
        <taxon>Aristolochiaceae</taxon>
        <taxon>Aristolochia</taxon>
    </lineage>
</organism>
<dbReference type="Proteomes" id="UP000825729">
    <property type="component" value="Unassembled WGS sequence"/>
</dbReference>
<comment type="caution">
    <text evidence="3">The sequence shown here is derived from an EMBL/GenBank/DDBJ whole genome shotgun (WGS) entry which is preliminary data.</text>
</comment>
<evidence type="ECO:0000313" key="3">
    <source>
        <dbReference type="EMBL" id="KAG9458524.1"/>
    </source>
</evidence>
<feature type="region of interest" description="Disordered" evidence="1">
    <location>
        <begin position="66"/>
        <end position="88"/>
    </location>
</feature>
<dbReference type="PANTHER" id="PTHR33474">
    <property type="entry name" value="TRANSMEMBRANE PROTEIN"/>
    <property type="match status" value="1"/>
</dbReference>
<keyword evidence="2" id="KW-0732">Signal</keyword>
<dbReference type="PANTHER" id="PTHR33474:SF28">
    <property type="entry name" value="OS01G0815400 PROTEIN"/>
    <property type="match status" value="1"/>
</dbReference>
<feature type="compositionally biased region" description="Basic and acidic residues" evidence="1">
    <location>
        <begin position="78"/>
        <end position="88"/>
    </location>
</feature>